<gene>
    <name evidence="1" type="ORF">CTEN210_07844</name>
</gene>
<name>A0AAD3CSH7_9STRA</name>
<comment type="caution">
    <text evidence="1">The sequence shown here is derived from an EMBL/GenBank/DDBJ whole genome shotgun (WGS) entry which is preliminary data.</text>
</comment>
<proteinExistence type="predicted"/>
<evidence type="ECO:0000313" key="2">
    <source>
        <dbReference type="Proteomes" id="UP001054902"/>
    </source>
</evidence>
<keyword evidence="2" id="KW-1185">Reference proteome</keyword>
<reference evidence="1 2" key="1">
    <citation type="journal article" date="2021" name="Sci. Rep.">
        <title>The genome of the diatom Chaetoceros tenuissimus carries an ancient integrated fragment of an extant virus.</title>
        <authorList>
            <person name="Hongo Y."/>
            <person name="Kimura K."/>
            <person name="Takaki Y."/>
            <person name="Yoshida Y."/>
            <person name="Baba S."/>
            <person name="Kobayashi G."/>
            <person name="Nagasaki K."/>
            <person name="Hano T."/>
            <person name="Tomaru Y."/>
        </authorList>
    </citation>
    <scope>NUCLEOTIDE SEQUENCE [LARGE SCALE GENOMIC DNA]</scope>
    <source>
        <strain evidence="1 2">NIES-3715</strain>
    </source>
</reference>
<dbReference type="AlphaFoldDB" id="A0AAD3CSH7"/>
<accession>A0AAD3CSH7</accession>
<organism evidence="1 2">
    <name type="scientific">Chaetoceros tenuissimus</name>
    <dbReference type="NCBI Taxonomy" id="426638"/>
    <lineage>
        <taxon>Eukaryota</taxon>
        <taxon>Sar</taxon>
        <taxon>Stramenopiles</taxon>
        <taxon>Ochrophyta</taxon>
        <taxon>Bacillariophyta</taxon>
        <taxon>Coscinodiscophyceae</taxon>
        <taxon>Chaetocerotophycidae</taxon>
        <taxon>Chaetocerotales</taxon>
        <taxon>Chaetocerotaceae</taxon>
        <taxon>Chaetoceros</taxon>
    </lineage>
</organism>
<dbReference type="EMBL" id="BLLK01000045">
    <property type="protein sequence ID" value="GFH51368.1"/>
    <property type="molecule type" value="Genomic_DNA"/>
</dbReference>
<evidence type="ECO:0000313" key="1">
    <source>
        <dbReference type="EMBL" id="GFH51368.1"/>
    </source>
</evidence>
<protein>
    <submittedName>
        <fullName evidence="1">Uncharacterized protein</fullName>
    </submittedName>
</protein>
<dbReference type="Proteomes" id="UP001054902">
    <property type="component" value="Unassembled WGS sequence"/>
</dbReference>
<sequence>MDTSDYTAQDLERITDLVKSKNIVIFTCSYYNSTSDLRLKQCLETLNHASYGSNTVATVVVDGSPTEVHEYLKSSSPNTIICKEKGTFGKGKGGALREAAFVASTLPGVNDDTWICWQEAEKSDMMRCWQTEVFDASTKIGNNVDIVCPKREDGNFKESYPIEQYHSESYGNYYMDAVMKNALNDINKKNSQDAAIHCNSIDWHFGPFAYRKKIQDLWLQYKGTSYDAQLIPIVAAARKGIRVESSLEVTFRLDKKMKEQEEDNIDFIEKRLHQLNDLDPKIKAFWTEPLYL</sequence>